<dbReference type="Proteomes" id="UP000244446">
    <property type="component" value="Unassembled WGS sequence"/>
</dbReference>
<dbReference type="OrthoDB" id="9801602at2"/>
<keyword evidence="1 2" id="KW-0597">Phosphoprotein</keyword>
<evidence type="ECO:0000313" key="4">
    <source>
        <dbReference type="EMBL" id="PVA07919.1"/>
    </source>
</evidence>
<dbReference type="InterPro" id="IPR011006">
    <property type="entry name" value="CheY-like_superfamily"/>
</dbReference>
<organism evidence="4 5">
    <name type="scientific">Pelagivirga sediminicola</name>
    <dbReference type="NCBI Taxonomy" id="2170575"/>
    <lineage>
        <taxon>Bacteria</taxon>
        <taxon>Pseudomonadati</taxon>
        <taxon>Pseudomonadota</taxon>
        <taxon>Alphaproteobacteria</taxon>
        <taxon>Rhodobacterales</taxon>
        <taxon>Paracoccaceae</taxon>
        <taxon>Pelagivirga</taxon>
    </lineage>
</organism>
<dbReference type="EMBL" id="QCYH01000088">
    <property type="protein sequence ID" value="PVA07919.1"/>
    <property type="molecule type" value="Genomic_DNA"/>
</dbReference>
<dbReference type="PANTHER" id="PTHR44591">
    <property type="entry name" value="STRESS RESPONSE REGULATOR PROTEIN 1"/>
    <property type="match status" value="1"/>
</dbReference>
<comment type="caution">
    <text evidence="4">The sequence shown here is derived from an EMBL/GenBank/DDBJ whole genome shotgun (WGS) entry which is preliminary data.</text>
</comment>
<dbReference type="PROSITE" id="PS50110">
    <property type="entry name" value="RESPONSE_REGULATORY"/>
    <property type="match status" value="1"/>
</dbReference>
<dbReference type="GO" id="GO:0000160">
    <property type="term" value="P:phosphorelay signal transduction system"/>
    <property type="evidence" value="ECO:0007669"/>
    <property type="project" value="InterPro"/>
</dbReference>
<dbReference type="AlphaFoldDB" id="A0A2T7G0G9"/>
<reference evidence="4 5" key="1">
    <citation type="submission" date="2018-04" db="EMBL/GenBank/DDBJ databases">
        <title>Pelagivirga bohaiensis gen. nov., sp. nov., a bacterium isolated from the Bohai Sea.</title>
        <authorList>
            <person name="Ji X."/>
        </authorList>
    </citation>
    <scope>NUCLEOTIDE SEQUENCE [LARGE SCALE GENOMIC DNA]</scope>
    <source>
        <strain evidence="4 5">BH-SD19</strain>
    </source>
</reference>
<proteinExistence type="predicted"/>
<evidence type="ECO:0000256" key="1">
    <source>
        <dbReference type="ARBA" id="ARBA00022553"/>
    </source>
</evidence>
<feature type="domain" description="Response regulatory" evidence="3">
    <location>
        <begin position="4"/>
        <end position="120"/>
    </location>
</feature>
<dbReference type="SMART" id="SM00448">
    <property type="entry name" value="REC"/>
    <property type="match status" value="1"/>
</dbReference>
<evidence type="ECO:0000259" key="3">
    <source>
        <dbReference type="PROSITE" id="PS50110"/>
    </source>
</evidence>
<dbReference type="Pfam" id="PF00072">
    <property type="entry name" value="Response_reg"/>
    <property type="match status" value="1"/>
</dbReference>
<keyword evidence="5" id="KW-1185">Reference proteome</keyword>
<feature type="modified residue" description="4-aspartylphosphate" evidence="2">
    <location>
        <position position="53"/>
    </location>
</feature>
<gene>
    <name evidence="4" type="ORF">DC366_19570</name>
</gene>
<evidence type="ECO:0000313" key="5">
    <source>
        <dbReference type="Proteomes" id="UP000244446"/>
    </source>
</evidence>
<dbReference type="SUPFAM" id="SSF52172">
    <property type="entry name" value="CheY-like"/>
    <property type="match status" value="1"/>
</dbReference>
<dbReference type="Gene3D" id="3.40.50.2300">
    <property type="match status" value="1"/>
</dbReference>
<dbReference type="PANTHER" id="PTHR44591:SF3">
    <property type="entry name" value="RESPONSE REGULATORY DOMAIN-CONTAINING PROTEIN"/>
    <property type="match status" value="1"/>
</dbReference>
<sequence>MKRTALVVDGEPSILELLHFILGKEYKIALASSCYEALIWLEDNDTPDLIILDFAIKGFGGKDFLRTIKVSGMYRNIPVVILSQTGDFDPIAAEVPYGVDRFFPKPFNPIELKSSVSEIIASRQEHGMARVYN</sequence>
<evidence type="ECO:0000256" key="2">
    <source>
        <dbReference type="PROSITE-ProRule" id="PRU00169"/>
    </source>
</evidence>
<protein>
    <submittedName>
        <fullName evidence="4">Two-component system response regulator</fullName>
    </submittedName>
</protein>
<accession>A0A2T7G0G9</accession>
<dbReference type="InterPro" id="IPR001789">
    <property type="entry name" value="Sig_transdc_resp-reg_receiver"/>
</dbReference>
<name>A0A2T7G0G9_9RHOB</name>
<dbReference type="InterPro" id="IPR050595">
    <property type="entry name" value="Bact_response_regulator"/>
</dbReference>